<dbReference type="SUPFAM" id="SSF46955">
    <property type="entry name" value="Putative DNA-binding domain"/>
    <property type="match status" value="1"/>
</dbReference>
<dbReference type="InterPro" id="IPR041657">
    <property type="entry name" value="HTH_17"/>
</dbReference>
<keyword evidence="3" id="KW-1185">Reference proteome</keyword>
<dbReference type="Pfam" id="PF12728">
    <property type="entry name" value="HTH_17"/>
    <property type="match status" value="1"/>
</dbReference>
<dbReference type="RefSeq" id="WP_377421356.1">
    <property type="nucleotide sequence ID" value="NZ_JBHSPR010000010.1"/>
</dbReference>
<evidence type="ECO:0000313" key="3">
    <source>
        <dbReference type="Proteomes" id="UP001596203"/>
    </source>
</evidence>
<dbReference type="EMBL" id="JBHSPR010000010">
    <property type="protein sequence ID" value="MFC6017241.1"/>
    <property type="molecule type" value="Genomic_DNA"/>
</dbReference>
<evidence type="ECO:0000313" key="2">
    <source>
        <dbReference type="EMBL" id="MFC6017241.1"/>
    </source>
</evidence>
<organism evidence="2 3">
    <name type="scientific">Plantactinospora solaniradicis</name>
    <dbReference type="NCBI Taxonomy" id="1723736"/>
    <lineage>
        <taxon>Bacteria</taxon>
        <taxon>Bacillati</taxon>
        <taxon>Actinomycetota</taxon>
        <taxon>Actinomycetes</taxon>
        <taxon>Micromonosporales</taxon>
        <taxon>Micromonosporaceae</taxon>
        <taxon>Plantactinospora</taxon>
    </lineage>
</organism>
<reference evidence="3" key="1">
    <citation type="journal article" date="2019" name="Int. J. Syst. Evol. Microbiol.">
        <title>The Global Catalogue of Microorganisms (GCM) 10K type strain sequencing project: providing services to taxonomists for standard genome sequencing and annotation.</title>
        <authorList>
            <consortium name="The Broad Institute Genomics Platform"/>
            <consortium name="The Broad Institute Genome Sequencing Center for Infectious Disease"/>
            <person name="Wu L."/>
            <person name="Ma J."/>
        </authorList>
    </citation>
    <scope>NUCLEOTIDE SEQUENCE [LARGE SCALE GENOMIC DNA]</scope>
    <source>
        <strain evidence="3">ZS-35-S2</strain>
    </source>
</reference>
<protein>
    <submittedName>
        <fullName evidence="2">Helix-turn-helix domain-containing protein</fullName>
    </submittedName>
</protein>
<dbReference type="InterPro" id="IPR009061">
    <property type="entry name" value="DNA-bd_dom_put_sf"/>
</dbReference>
<dbReference type="Proteomes" id="UP001596203">
    <property type="component" value="Unassembled WGS sequence"/>
</dbReference>
<evidence type="ECO:0000259" key="1">
    <source>
        <dbReference type="Pfam" id="PF12728"/>
    </source>
</evidence>
<gene>
    <name evidence="2" type="ORF">ACFP2T_13615</name>
</gene>
<proteinExistence type="predicted"/>
<feature type="domain" description="Helix-turn-helix" evidence="1">
    <location>
        <begin position="9"/>
        <end position="60"/>
    </location>
</feature>
<sequence>MSDSETSELMTTEQVAAVLNRPTGTLRQWRSLGKGPRGWFRIEGRVAYPRTEVDRYLEEAKASSPHPAPAQP</sequence>
<accession>A0ABW1K619</accession>
<comment type="caution">
    <text evidence="2">The sequence shown here is derived from an EMBL/GenBank/DDBJ whole genome shotgun (WGS) entry which is preliminary data.</text>
</comment>
<name>A0ABW1K619_9ACTN</name>